<proteinExistence type="predicted"/>
<keyword evidence="11" id="KW-1185">Reference proteome</keyword>
<dbReference type="PROSITE" id="PS00211">
    <property type="entry name" value="ABC_TRANSPORTER_1"/>
    <property type="match status" value="1"/>
</dbReference>
<dbReference type="SUPFAM" id="SSF52540">
    <property type="entry name" value="P-loop containing nucleoside triphosphate hydrolases"/>
    <property type="match status" value="1"/>
</dbReference>
<keyword evidence="3" id="KW-0547">Nucleotide-binding</keyword>
<sequence length="596" mass="65415">MSKPESANRSRHYKRFMLLQGYGARLMLGLVIMLLTVVIQLSYPKALAYFIDNIKLQQDSSWYSTFAIVMLLLLSVQAVATAMRYYCFESTGYMIVSKVRQQVYNAMLSQPIGFYDKHNVGELTNRLSADVEILHDTLTMGLAISLRAALTFVGGVVMLLLISPALSLMLVFFVPLSLYLGRWVGRRITQRANAMQQQQALCGKVAHEHFSNIRLVHAFNQQKTARSAYASATDSALNVSVACAKFFAYFHGLTSFLTYLTLLVTLWFGATLISSGSLSIGELTSFILYAGMVTSAASAIGDFWTEWMRTIGATDRVFDIITTATPEEPAQQTPLVLAGNVSFDNVSFAYPERSTQRALQHISFTVNAGEKVALVGSSGAGKSTIANMILGFYMPCEGCITFDNITMQPSNVKCVRDNIAIVEQEPSLFSGSIYDNIAFAVAGREVSASEIVKAAELANADEFIQRFPDGYHTVVGDRGVQLSGGQKQRIAIARALLRNPRILILDEATSALDSASEAKVQQALSTLMTGRTTFIIAHRYSTIVEADRILVLSDGHIVQHGSHTELMLQQQGLYFRLMVNQLAQNATAGQRIANAV</sequence>
<name>A0ABN1DPK5_9GAMM</name>
<accession>A0ABN1DPK5</accession>
<comment type="caution">
    <text evidence="10">The sequence shown here is derived from an EMBL/GenBank/DDBJ whole genome shotgun (WGS) entry which is preliminary data.</text>
</comment>
<feature type="transmembrane region" description="Helical" evidence="7">
    <location>
        <begin position="63"/>
        <end position="87"/>
    </location>
</feature>
<protein>
    <submittedName>
        <fullName evidence="10">ABC transporter transmembrane domain-containing protein</fullName>
    </submittedName>
</protein>
<gene>
    <name evidence="10" type="ORF">GCM10009098_13630</name>
</gene>
<dbReference type="InterPro" id="IPR003593">
    <property type="entry name" value="AAA+_ATPase"/>
</dbReference>
<dbReference type="PANTHER" id="PTHR43394">
    <property type="entry name" value="ATP-DEPENDENT PERMEASE MDL1, MITOCHONDRIAL"/>
    <property type="match status" value="1"/>
</dbReference>
<dbReference type="Gene3D" id="1.20.1560.10">
    <property type="entry name" value="ABC transporter type 1, transmembrane domain"/>
    <property type="match status" value="1"/>
</dbReference>
<dbReference type="RefSeq" id="WP_226766345.1">
    <property type="nucleotide sequence ID" value="NZ_BAAAEO010000002.1"/>
</dbReference>
<dbReference type="InterPro" id="IPR003439">
    <property type="entry name" value="ABC_transporter-like_ATP-bd"/>
</dbReference>
<dbReference type="PROSITE" id="PS50929">
    <property type="entry name" value="ABC_TM1F"/>
    <property type="match status" value="1"/>
</dbReference>
<dbReference type="PROSITE" id="PS50893">
    <property type="entry name" value="ABC_TRANSPORTER_2"/>
    <property type="match status" value="1"/>
</dbReference>
<feature type="transmembrane region" description="Helical" evidence="7">
    <location>
        <begin position="286"/>
        <end position="304"/>
    </location>
</feature>
<dbReference type="Pfam" id="PF00664">
    <property type="entry name" value="ABC_membrane"/>
    <property type="match status" value="1"/>
</dbReference>
<feature type="transmembrane region" description="Helical" evidence="7">
    <location>
        <begin position="256"/>
        <end position="280"/>
    </location>
</feature>
<dbReference type="SUPFAM" id="SSF90123">
    <property type="entry name" value="ABC transporter transmembrane region"/>
    <property type="match status" value="1"/>
</dbReference>
<feature type="transmembrane region" description="Helical" evidence="7">
    <location>
        <begin position="168"/>
        <end position="185"/>
    </location>
</feature>
<evidence type="ECO:0000256" key="7">
    <source>
        <dbReference type="SAM" id="Phobius"/>
    </source>
</evidence>
<dbReference type="InterPro" id="IPR036640">
    <property type="entry name" value="ABC1_TM_sf"/>
</dbReference>
<dbReference type="Gene3D" id="3.40.50.300">
    <property type="entry name" value="P-loop containing nucleotide triphosphate hydrolases"/>
    <property type="match status" value="1"/>
</dbReference>
<dbReference type="CDD" id="cd18557">
    <property type="entry name" value="ABC_6TM_TAP_ABCB8_10_like"/>
    <property type="match status" value="1"/>
</dbReference>
<evidence type="ECO:0000256" key="2">
    <source>
        <dbReference type="ARBA" id="ARBA00022692"/>
    </source>
</evidence>
<dbReference type="PANTHER" id="PTHR43394:SF1">
    <property type="entry name" value="ATP-BINDING CASSETTE SUB-FAMILY B MEMBER 10, MITOCHONDRIAL"/>
    <property type="match status" value="1"/>
</dbReference>
<evidence type="ECO:0000313" key="10">
    <source>
        <dbReference type="EMBL" id="GAA0547321.1"/>
    </source>
</evidence>
<keyword evidence="5 7" id="KW-1133">Transmembrane helix</keyword>
<reference evidence="10 11" key="1">
    <citation type="journal article" date="2019" name="Int. J. Syst. Evol. Microbiol.">
        <title>The Global Catalogue of Microorganisms (GCM) 10K type strain sequencing project: providing services to taxonomists for standard genome sequencing and annotation.</title>
        <authorList>
            <consortium name="The Broad Institute Genomics Platform"/>
            <consortium name="The Broad Institute Genome Sequencing Center for Infectious Disease"/>
            <person name="Wu L."/>
            <person name="Ma J."/>
        </authorList>
    </citation>
    <scope>NUCLEOTIDE SEQUENCE [LARGE SCALE GENOMIC DNA]</scope>
    <source>
        <strain evidence="10 11">JCM 14331</strain>
    </source>
</reference>
<evidence type="ECO:0000259" key="9">
    <source>
        <dbReference type="PROSITE" id="PS50929"/>
    </source>
</evidence>
<evidence type="ECO:0000313" key="11">
    <source>
        <dbReference type="Proteomes" id="UP001501169"/>
    </source>
</evidence>
<dbReference type="InterPro" id="IPR027417">
    <property type="entry name" value="P-loop_NTPase"/>
</dbReference>
<keyword evidence="2 7" id="KW-0812">Transmembrane</keyword>
<feature type="domain" description="ABC transmembrane type-1" evidence="9">
    <location>
        <begin position="28"/>
        <end position="309"/>
    </location>
</feature>
<dbReference type="Proteomes" id="UP001501169">
    <property type="component" value="Unassembled WGS sequence"/>
</dbReference>
<evidence type="ECO:0000256" key="3">
    <source>
        <dbReference type="ARBA" id="ARBA00022741"/>
    </source>
</evidence>
<comment type="subcellular location">
    <subcellularLocation>
        <location evidence="1">Cell membrane</location>
        <topology evidence="1">Multi-pass membrane protein</topology>
    </subcellularLocation>
</comment>
<keyword evidence="4" id="KW-0067">ATP-binding</keyword>
<feature type="transmembrane region" description="Helical" evidence="7">
    <location>
        <begin position="144"/>
        <end position="162"/>
    </location>
</feature>
<dbReference type="Pfam" id="PF00005">
    <property type="entry name" value="ABC_tran"/>
    <property type="match status" value="1"/>
</dbReference>
<keyword evidence="6 7" id="KW-0472">Membrane</keyword>
<dbReference type="InterPro" id="IPR017871">
    <property type="entry name" value="ABC_transporter-like_CS"/>
</dbReference>
<evidence type="ECO:0000259" key="8">
    <source>
        <dbReference type="PROSITE" id="PS50893"/>
    </source>
</evidence>
<dbReference type="EMBL" id="BAAAEO010000002">
    <property type="protein sequence ID" value="GAA0547321.1"/>
    <property type="molecule type" value="Genomic_DNA"/>
</dbReference>
<evidence type="ECO:0000256" key="6">
    <source>
        <dbReference type="ARBA" id="ARBA00023136"/>
    </source>
</evidence>
<feature type="domain" description="ABC transporter" evidence="8">
    <location>
        <begin position="341"/>
        <end position="579"/>
    </location>
</feature>
<feature type="transmembrane region" description="Helical" evidence="7">
    <location>
        <begin position="21"/>
        <end position="43"/>
    </location>
</feature>
<evidence type="ECO:0000256" key="5">
    <source>
        <dbReference type="ARBA" id="ARBA00022989"/>
    </source>
</evidence>
<organism evidence="10 11">
    <name type="scientific">Rheinheimera aquimaris</name>
    <dbReference type="NCBI Taxonomy" id="412437"/>
    <lineage>
        <taxon>Bacteria</taxon>
        <taxon>Pseudomonadati</taxon>
        <taxon>Pseudomonadota</taxon>
        <taxon>Gammaproteobacteria</taxon>
        <taxon>Chromatiales</taxon>
        <taxon>Chromatiaceae</taxon>
        <taxon>Rheinheimera</taxon>
    </lineage>
</organism>
<evidence type="ECO:0000256" key="4">
    <source>
        <dbReference type="ARBA" id="ARBA00022840"/>
    </source>
</evidence>
<dbReference type="InterPro" id="IPR011527">
    <property type="entry name" value="ABC1_TM_dom"/>
</dbReference>
<evidence type="ECO:0000256" key="1">
    <source>
        <dbReference type="ARBA" id="ARBA00004651"/>
    </source>
</evidence>
<dbReference type="SMART" id="SM00382">
    <property type="entry name" value="AAA"/>
    <property type="match status" value="1"/>
</dbReference>
<dbReference type="InterPro" id="IPR039421">
    <property type="entry name" value="Type_1_exporter"/>
</dbReference>